<evidence type="ECO:0000256" key="1">
    <source>
        <dbReference type="SAM" id="Coils"/>
    </source>
</evidence>
<dbReference type="Gene3D" id="2.40.160.10">
    <property type="entry name" value="Porin"/>
    <property type="match status" value="1"/>
</dbReference>
<dbReference type="RefSeq" id="WP_182295514.1">
    <property type="nucleotide sequence ID" value="NZ_CP059851.1"/>
</dbReference>
<dbReference type="AlphaFoldDB" id="A0A7G5IGN8"/>
<dbReference type="EMBL" id="CP059851">
    <property type="protein sequence ID" value="QMW22530.1"/>
    <property type="molecule type" value="Genomic_DNA"/>
</dbReference>
<evidence type="ECO:0000256" key="2">
    <source>
        <dbReference type="SAM" id="SignalP"/>
    </source>
</evidence>
<protein>
    <recommendedName>
        <fullName evidence="5">Porin</fullName>
    </recommendedName>
</protein>
<organism evidence="3 4">
    <name type="scientific">Sandaracinobacteroides saxicola</name>
    <dbReference type="NCBI Taxonomy" id="2759707"/>
    <lineage>
        <taxon>Bacteria</taxon>
        <taxon>Pseudomonadati</taxon>
        <taxon>Pseudomonadota</taxon>
        <taxon>Alphaproteobacteria</taxon>
        <taxon>Sphingomonadales</taxon>
        <taxon>Sphingosinicellaceae</taxon>
        <taxon>Sandaracinobacteroides</taxon>
    </lineage>
</organism>
<accession>A0A7G5IGN8</accession>
<feature type="coiled-coil region" evidence="1">
    <location>
        <begin position="47"/>
        <end position="111"/>
    </location>
</feature>
<gene>
    <name evidence="3" type="ORF">H3309_14560</name>
</gene>
<keyword evidence="4" id="KW-1185">Reference proteome</keyword>
<sequence length="528" mass="56623">MKTRSIRTFGLLLLSATALSAVATAPVLAAPKKKPAATKKAARPSAEAELRALIAAQQAKIDELNARVTAMSAAPAPAPAPAADEEAAANAEFLSAQVDALQAQLDAVKKTTTQITPAFAGAPRFRGTDWAFKVRGTVQFDAGYTSNPGNLINTPNLGFTSRARRLLLGAEGELPGGFRYNAEFNFAGNAVDYEDVVLSYEPAGRPFSITIGHQWPLSSLETMTSNRFTSFLERGQVHEAWGISRRIGVNFGLVNKAGDMRLNLGLFGQPISGNPQSFQNTGWQFSARATYSPMWFGGQFHLGANYQHREFQQNGLGVNYQSRPVTQLTDQRFVSTGNIAGKADDIVGVEFGAIFQALHFAAEGQIAKIDGFRPGTLLPPGSVALGTFLASNPGFTTAYGEVGYFFTGETRGYRNGRWDRTRVLNPFDKGGWGALQGNVRVDYVDLKDNVGGTGTGVVNGVLNGGSQTAYQASVIWIPIDYVRFMLQYAHVNVEGGPLAGTVVPFGSEPLTGRRYSSDSIGLRATLDF</sequence>
<feature type="signal peptide" evidence="2">
    <location>
        <begin position="1"/>
        <end position="29"/>
    </location>
</feature>
<dbReference type="InterPro" id="IPR010870">
    <property type="entry name" value="Porin_O/P"/>
</dbReference>
<reference evidence="3 4" key="1">
    <citation type="submission" date="2020-07" db="EMBL/GenBank/DDBJ databases">
        <title>Complete genome sequence for Sandaracinobacter sp. M6.</title>
        <authorList>
            <person name="Tang Y."/>
            <person name="Liu Q."/>
            <person name="Guo Z."/>
            <person name="Lei P."/>
            <person name="Huang B."/>
        </authorList>
    </citation>
    <scope>NUCLEOTIDE SEQUENCE [LARGE SCALE GENOMIC DNA]</scope>
    <source>
        <strain evidence="3 4">M6</strain>
    </source>
</reference>
<keyword evidence="2" id="KW-0732">Signal</keyword>
<proteinExistence type="predicted"/>
<dbReference type="Proteomes" id="UP000515292">
    <property type="component" value="Chromosome"/>
</dbReference>
<dbReference type="InterPro" id="IPR023614">
    <property type="entry name" value="Porin_dom_sf"/>
</dbReference>
<evidence type="ECO:0000313" key="3">
    <source>
        <dbReference type="EMBL" id="QMW22530.1"/>
    </source>
</evidence>
<evidence type="ECO:0000313" key="4">
    <source>
        <dbReference type="Proteomes" id="UP000515292"/>
    </source>
</evidence>
<keyword evidence="1" id="KW-0175">Coiled coil</keyword>
<feature type="chain" id="PRO_5028861979" description="Porin" evidence="2">
    <location>
        <begin position="30"/>
        <end position="528"/>
    </location>
</feature>
<evidence type="ECO:0008006" key="5">
    <source>
        <dbReference type="Google" id="ProtNLM"/>
    </source>
</evidence>
<dbReference type="KEGG" id="sand:H3309_14560"/>
<dbReference type="Pfam" id="PF07396">
    <property type="entry name" value="Porin_O_P"/>
    <property type="match status" value="1"/>
</dbReference>
<name>A0A7G5IGN8_9SPHN</name>
<dbReference type="SUPFAM" id="SSF56935">
    <property type="entry name" value="Porins"/>
    <property type="match status" value="1"/>
</dbReference>